<dbReference type="RefSeq" id="WP_133872495.1">
    <property type="nucleotide sequence ID" value="NZ_BOMD01000081.1"/>
</dbReference>
<evidence type="ECO:0000313" key="2">
    <source>
        <dbReference type="EMBL" id="TDO37935.1"/>
    </source>
</evidence>
<dbReference type="Gene3D" id="2.120.10.30">
    <property type="entry name" value="TolB, C-terminal domain"/>
    <property type="match status" value="1"/>
</dbReference>
<name>A0A4R6JTC0_9ACTN</name>
<dbReference type="SUPFAM" id="SSF63829">
    <property type="entry name" value="Calcium-dependent phosphotriesterase"/>
    <property type="match status" value="1"/>
</dbReference>
<keyword evidence="1" id="KW-0732">Signal</keyword>
<evidence type="ECO:0000256" key="1">
    <source>
        <dbReference type="SAM" id="SignalP"/>
    </source>
</evidence>
<dbReference type="OrthoDB" id="504981at2"/>
<dbReference type="EMBL" id="SNWR01000001">
    <property type="protein sequence ID" value="TDO37935.1"/>
    <property type="molecule type" value="Genomic_DNA"/>
</dbReference>
<keyword evidence="3" id="KW-1185">Reference proteome</keyword>
<proteinExistence type="predicted"/>
<evidence type="ECO:0008006" key="4">
    <source>
        <dbReference type="Google" id="ProtNLM"/>
    </source>
</evidence>
<feature type="chain" id="PRO_5039640649" description="Sugar lactone lactonase YvrE" evidence="1">
    <location>
        <begin position="21"/>
        <end position="311"/>
    </location>
</feature>
<protein>
    <recommendedName>
        <fullName evidence="4">Sugar lactone lactonase YvrE</fullName>
    </recommendedName>
</protein>
<feature type="signal peptide" evidence="1">
    <location>
        <begin position="1"/>
        <end position="20"/>
    </location>
</feature>
<organism evidence="2 3">
    <name type="scientific">Paractinoplanes brasiliensis</name>
    <dbReference type="NCBI Taxonomy" id="52695"/>
    <lineage>
        <taxon>Bacteria</taxon>
        <taxon>Bacillati</taxon>
        <taxon>Actinomycetota</taxon>
        <taxon>Actinomycetes</taxon>
        <taxon>Micromonosporales</taxon>
        <taxon>Micromonosporaceae</taxon>
        <taxon>Paractinoplanes</taxon>
    </lineage>
</organism>
<dbReference type="AlphaFoldDB" id="A0A4R6JTC0"/>
<comment type="caution">
    <text evidence="2">The sequence shown here is derived from an EMBL/GenBank/DDBJ whole genome shotgun (WGS) entry which is preliminary data.</text>
</comment>
<dbReference type="Proteomes" id="UP000294901">
    <property type="component" value="Unassembled WGS sequence"/>
</dbReference>
<gene>
    <name evidence="2" type="ORF">C8E87_1573</name>
</gene>
<dbReference type="InterPro" id="IPR011042">
    <property type="entry name" value="6-blade_b-propeller_TolB-like"/>
</dbReference>
<reference evidence="2 3" key="1">
    <citation type="submission" date="2019-03" db="EMBL/GenBank/DDBJ databases">
        <title>Sequencing the genomes of 1000 actinobacteria strains.</title>
        <authorList>
            <person name="Klenk H.-P."/>
        </authorList>
    </citation>
    <scope>NUCLEOTIDE SEQUENCE [LARGE SCALE GENOMIC DNA]</scope>
    <source>
        <strain evidence="2 3">DSM 43805</strain>
    </source>
</reference>
<accession>A0A4R6JTC0</accession>
<sequence>MSRRTLAIVISTALAVVAGAAPAAAHSSSHSSKWPSSLTLPAGFQPEGIAIGDKPYAYFGSRVDGDIYRVSLRTGKGSVLSEGPGAGNPSLGLKIDDRARLFVAGGTAGTARVVDLRSGRVLKSYTLKTPGSTAWFINDVVLTRDAAWFTDSTNPVLWKVPLNLRSAPVAVPITGEFQYATGINANGISRTPDGRALIVVQSSTGKLFKVRYDGRSTEIKLNGAENVANGDGLWLRGRTLYVVQNRLNVIAKVALDEHAALGKVVSRTGSGSFDVPTTIAEYGKRFYLPNARFTTPAEPATTYNAVAVPIP</sequence>
<evidence type="ECO:0000313" key="3">
    <source>
        <dbReference type="Proteomes" id="UP000294901"/>
    </source>
</evidence>